<name>A0A0C3EVL5_PILCF</name>
<feature type="domain" description="DUF6570" evidence="2">
    <location>
        <begin position="209"/>
        <end position="271"/>
    </location>
</feature>
<keyword evidence="4" id="KW-1185">Reference proteome</keyword>
<protein>
    <recommendedName>
        <fullName evidence="2">DUF6570 domain-containing protein</fullName>
    </recommendedName>
</protein>
<dbReference type="EMBL" id="KN833196">
    <property type="protein sequence ID" value="KIM71866.1"/>
    <property type="molecule type" value="Genomic_DNA"/>
</dbReference>
<dbReference type="InterPro" id="IPR046700">
    <property type="entry name" value="DUF6570"/>
</dbReference>
<reference evidence="4" key="2">
    <citation type="submission" date="2015-01" db="EMBL/GenBank/DDBJ databases">
        <title>Evolutionary Origins and Diversification of the Mycorrhizal Mutualists.</title>
        <authorList>
            <consortium name="DOE Joint Genome Institute"/>
            <consortium name="Mycorrhizal Genomics Consortium"/>
            <person name="Kohler A."/>
            <person name="Kuo A."/>
            <person name="Nagy L.G."/>
            <person name="Floudas D."/>
            <person name="Copeland A."/>
            <person name="Barry K.W."/>
            <person name="Cichocki N."/>
            <person name="Veneault-Fourrey C."/>
            <person name="LaButti K."/>
            <person name="Lindquist E.A."/>
            <person name="Lipzen A."/>
            <person name="Lundell T."/>
            <person name="Morin E."/>
            <person name="Murat C."/>
            <person name="Riley R."/>
            <person name="Ohm R."/>
            <person name="Sun H."/>
            <person name="Tunlid A."/>
            <person name="Henrissat B."/>
            <person name="Grigoriev I.V."/>
            <person name="Hibbett D.S."/>
            <person name="Martin F."/>
        </authorList>
    </citation>
    <scope>NUCLEOTIDE SEQUENCE [LARGE SCALE GENOMIC DNA]</scope>
    <source>
        <strain evidence="4">F 1598</strain>
    </source>
</reference>
<feature type="compositionally biased region" description="Basic and acidic residues" evidence="1">
    <location>
        <begin position="85"/>
        <end position="98"/>
    </location>
</feature>
<feature type="non-terminal residue" evidence="3">
    <location>
        <position position="273"/>
    </location>
</feature>
<dbReference type="HOGENOM" id="CLU_035678_0_0_1"/>
<dbReference type="OrthoDB" id="3202965at2759"/>
<evidence type="ECO:0000313" key="4">
    <source>
        <dbReference type="Proteomes" id="UP000054166"/>
    </source>
</evidence>
<evidence type="ECO:0000256" key="1">
    <source>
        <dbReference type="SAM" id="MobiDB-lite"/>
    </source>
</evidence>
<dbReference type="Pfam" id="PF20209">
    <property type="entry name" value="DUF6570"/>
    <property type="match status" value="1"/>
</dbReference>
<evidence type="ECO:0000313" key="3">
    <source>
        <dbReference type="EMBL" id="KIM71866.1"/>
    </source>
</evidence>
<accession>A0A0C3EVL5</accession>
<proteinExistence type="predicted"/>
<dbReference type="InParanoid" id="A0A0C3EVL5"/>
<evidence type="ECO:0000259" key="2">
    <source>
        <dbReference type="Pfam" id="PF20209"/>
    </source>
</evidence>
<dbReference type="Proteomes" id="UP000054166">
    <property type="component" value="Unassembled WGS sequence"/>
</dbReference>
<organism evidence="3 4">
    <name type="scientific">Piloderma croceum (strain F 1598)</name>
    <dbReference type="NCBI Taxonomy" id="765440"/>
    <lineage>
        <taxon>Eukaryota</taxon>
        <taxon>Fungi</taxon>
        <taxon>Dikarya</taxon>
        <taxon>Basidiomycota</taxon>
        <taxon>Agaricomycotina</taxon>
        <taxon>Agaricomycetes</taxon>
        <taxon>Agaricomycetidae</taxon>
        <taxon>Atheliales</taxon>
        <taxon>Atheliaceae</taxon>
        <taxon>Piloderma</taxon>
    </lineage>
</organism>
<feature type="region of interest" description="Disordered" evidence="1">
    <location>
        <begin position="85"/>
        <end position="112"/>
    </location>
</feature>
<sequence length="273" mass="30172">MTVKDAKSVAKIHGVHVPSKSHVGDIVALFNEHSCDSCDTHLSVFSLHVVKSNSKKCKQWYAGLDDSGKKHKLACQYKREISESQKQKKAKQRSEKQEALQLGTHKFPPSPPSEILQETIARGWCKDTSPDAFMEGGCAVCGQLTAMTHLSKLSKSGCDLDILVREGMGLTCLERFSVEDPVQEVKGPILDQNCTDICVSCKNSLQEGLVPKYALANGLWLGSVPTQLQNLTYAEQLLISRVRRNKCIVQVSSGMHKMKANVIAFENPMPKIY</sequence>
<gene>
    <name evidence="3" type="ORF">PILCRDRAFT_82386</name>
</gene>
<dbReference type="STRING" id="765440.A0A0C3EVL5"/>
<reference evidence="3 4" key="1">
    <citation type="submission" date="2014-04" db="EMBL/GenBank/DDBJ databases">
        <authorList>
            <consortium name="DOE Joint Genome Institute"/>
            <person name="Kuo A."/>
            <person name="Tarkka M."/>
            <person name="Buscot F."/>
            <person name="Kohler A."/>
            <person name="Nagy L.G."/>
            <person name="Floudas D."/>
            <person name="Copeland A."/>
            <person name="Barry K.W."/>
            <person name="Cichocki N."/>
            <person name="Veneault-Fourrey C."/>
            <person name="LaButti K."/>
            <person name="Lindquist E.A."/>
            <person name="Lipzen A."/>
            <person name="Lundell T."/>
            <person name="Morin E."/>
            <person name="Murat C."/>
            <person name="Sun H."/>
            <person name="Tunlid A."/>
            <person name="Henrissat B."/>
            <person name="Grigoriev I.V."/>
            <person name="Hibbett D.S."/>
            <person name="Martin F."/>
            <person name="Nordberg H.P."/>
            <person name="Cantor M.N."/>
            <person name="Hua S.X."/>
        </authorList>
    </citation>
    <scope>NUCLEOTIDE SEQUENCE [LARGE SCALE GENOMIC DNA]</scope>
    <source>
        <strain evidence="3 4">F 1598</strain>
    </source>
</reference>
<dbReference type="AlphaFoldDB" id="A0A0C3EVL5"/>